<dbReference type="Proteomes" id="UP000828390">
    <property type="component" value="Unassembled WGS sequence"/>
</dbReference>
<comment type="caution">
    <text evidence="1">The sequence shown here is derived from an EMBL/GenBank/DDBJ whole genome shotgun (WGS) entry which is preliminary data.</text>
</comment>
<dbReference type="AlphaFoldDB" id="A0A9D4N3I2"/>
<name>A0A9D4N3I2_DREPO</name>
<keyword evidence="2" id="KW-1185">Reference proteome</keyword>
<protein>
    <submittedName>
        <fullName evidence="1">Uncharacterized protein</fullName>
    </submittedName>
</protein>
<gene>
    <name evidence="1" type="ORF">DPMN_010610</name>
</gene>
<evidence type="ECO:0000313" key="1">
    <source>
        <dbReference type="EMBL" id="KAH3886599.1"/>
    </source>
</evidence>
<accession>A0A9D4N3I2</accession>
<reference evidence="1" key="1">
    <citation type="journal article" date="2019" name="bioRxiv">
        <title>The Genome of the Zebra Mussel, Dreissena polymorpha: A Resource for Invasive Species Research.</title>
        <authorList>
            <person name="McCartney M.A."/>
            <person name="Auch B."/>
            <person name="Kono T."/>
            <person name="Mallez S."/>
            <person name="Zhang Y."/>
            <person name="Obille A."/>
            <person name="Becker A."/>
            <person name="Abrahante J.E."/>
            <person name="Garbe J."/>
            <person name="Badalamenti J.P."/>
            <person name="Herman A."/>
            <person name="Mangelson H."/>
            <person name="Liachko I."/>
            <person name="Sullivan S."/>
            <person name="Sone E.D."/>
            <person name="Koren S."/>
            <person name="Silverstein K.A.T."/>
            <person name="Beckman K.B."/>
            <person name="Gohl D.M."/>
        </authorList>
    </citation>
    <scope>NUCLEOTIDE SEQUENCE</scope>
    <source>
        <strain evidence="1">Duluth1</strain>
        <tissue evidence="1">Whole animal</tissue>
    </source>
</reference>
<dbReference type="EMBL" id="JAIWYP010000001">
    <property type="protein sequence ID" value="KAH3886599.1"/>
    <property type="molecule type" value="Genomic_DNA"/>
</dbReference>
<reference evidence="1" key="2">
    <citation type="submission" date="2020-11" db="EMBL/GenBank/DDBJ databases">
        <authorList>
            <person name="McCartney M.A."/>
            <person name="Auch B."/>
            <person name="Kono T."/>
            <person name="Mallez S."/>
            <person name="Becker A."/>
            <person name="Gohl D.M."/>
            <person name="Silverstein K.A.T."/>
            <person name="Koren S."/>
            <person name="Bechman K.B."/>
            <person name="Herman A."/>
            <person name="Abrahante J.E."/>
            <person name="Garbe J."/>
        </authorList>
    </citation>
    <scope>NUCLEOTIDE SEQUENCE</scope>
    <source>
        <strain evidence="1">Duluth1</strain>
        <tissue evidence="1">Whole animal</tissue>
    </source>
</reference>
<sequence>MYQLLLMDENENDKEGKRLAEDLDDVLLQSVLMLISLTPNSECNKISKSD</sequence>
<proteinExistence type="predicted"/>
<organism evidence="1 2">
    <name type="scientific">Dreissena polymorpha</name>
    <name type="common">Zebra mussel</name>
    <name type="synonym">Mytilus polymorpha</name>
    <dbReference type="NCBI Taxonomy" id="45954"/>
    <lineage>
        <taxon>Eukaryota</taxon>
        <taxon>Metazoa</taxon>
        <taxon>Spiralia</taxon>
        <taxon>Lophotrochozoa</taxon>
        <taxon>Mollusca</taxon>
        <taxon>Bivalvia</taxon>
        <taxon>Autobranchia</taxon>
        <taxon>Heteroconchia</taxon>
        <taxon>Euheterodonta</taxon>
        <taxon>Imparidentia</taxon>
        <taxon>Neoheterodontei</taxon>
        <taxon>Myida</taxon>
        <taxon>Dreissenoidea</taxon>
        <taxon>Dreissenidae</taxon>
        <taxon>Dreissena</taxon>
    </lineage>
</organism>
<evidence type="ECO:0000313" key="2">
    <source>
        <dbReference type="Proteomes" id="UP000828390"/>
    </source>
</evidence>